<reference evidence="1" key="1">
    <citation type="submission" date="2021-05" db="EMBL/GenBank/DDBJ databases">
        <authorList>
            <person name="Pan Q."/>
            <person name="Jouanno E."/>
            <person name="Zahm M."/>
            <person name="Klopp C."/>
            <person name="Cabau C."/>
            <person name="Louis A."/>
            <person name="Berthelot C."/>
            <person name="Parey E."/>
            <person name="Roest Crollius H."/>
            <person name="Montfort J."/>
            <person name="Robinson-Rechavi M."/>
            <person name="Bouchez O."/>
            <person name="Lampietro C."/>
            <person name="Lopez Roques C."/>
            <person name="Donnadieu C."/>
            <person name="Postlethwait J."/>
            <person name="Bobe J."/>
            <person name="Dillon D."/>
            <person name="Chandos A."/>
            <person name="von Hippel F."/>
            <person name="Guiguen Y."/>
        </authorList>
    </citation>
    <scope>NUCLEOTIDE SEQUENCE</scope>
    <source>
        <strain evidence="1">YG-Jan2019</strain>
    </source>
</reference>
<evidence type="ECO:0000313" key="2">
    <source>
        <dbReference type="Proteomes" id="UP001157502"/>
    </source>
</evidence>
<comment type="caution">
    <text evidence="1">The sequence shown here is derived from an EMBL/GenBank/DDBJ whole genome shotgun (WGS) entry which is preliminary data.</text>
</comment>
<protein>
    <submittedName>
        <fullName evidence="1">Uncharacterized protein</fullName>
    </submittedName>
</protein>
<dbReference type="EMBL" id="CM055732">
    <property type="protein sequence ID" value="KAJ8011530.1"/>
    <property type="molecule type" value="Genomic_DNA"/>
</dbReference>
<proteinExistence type="predicted"/>
<keyword evidence="2" id="KW-1185">Reference proteome</keyword>
<organism evidence="1 2">
    <name type="scientific">Dallia pectoralis</name>
    <name type="common">Alaska blackfish</name>
    <dbReference type="NCBI Taxonomy" id="75939"/>
    <lineage>
        <taxon>Eukaryota</taxon>
        <taxon>Metazoa</taxon>
        <taxon>Chordata</taxon>
        <taxon>Craniata</taxon>
        <taxon>Vertebrata</taxon>
        <taxon>Euteleostomi</taxon>
        <taxon>Actinopterygii</taxon>
        <taxon>Neopterygii</taxon>
        <taxon>Teleostei</taxon>
        <taxon>Protacanthopterygii</taxon>
        <taxon>Esociformes</taxon>
        <taxon>Umbridae</taxon>
        <taxon>Dallia</taxon>
    </lineage>
</organism>
<evidence type="ECO:0000313" key="1">
    <source>
        <dbReference type="EMBL" id="KAJ8011530.1"/>
    </source>
</evidence>
<sequence length="300" mass="33269">METLMYFHCFSLLLLHQPVSSIFVEKGRNVQLDVPEYKKNKEEIDSFTSLFWKFNKTNVVKHDTRGTQVSTKYKGRVKFKHLISVQVRVEPPVLTVDSSTNGTCNVKVTCRSQNTTVTSSCNSSTCSPVEEMSSEVETSSVSLLSVYMTEGTIICNHSNQVSWSNHTKKMESICVPELNGKPDPSTLGKSLTVILVPIILGILLIVCIIIYFYRRNHNKSRKGDIVNTDYATVEGPFNGGAGGGQVILSSGPESPTIYSMVQPVNSPIMQRDPHVSMGRPLTHKPPESIYAVVERNPGKK</sequence>
<dbReference type="Proteomes" id="UP001157502">
    <property type="component" value="Chromosome 5"/>
</dbReference>
<name>A0ACC2H764_DALPE</name>
<gene>
    <name evidence="1" type="ORF">DPEC_G00059190</name>
</gene>
<accession>A0ACC2H764</accession>